<feature type="domain" description="Protein kinase" evidence="8">
    <location>
        <begin position="47"/>
        <end position="323"/>
    </location>
</feature>
<keyword evidence="5 9" id="KW-0418">Kinase</keyword>
<keyword evidence="4" id="KW-0547">Nucleotide-binding</keyword>
<dbReference type="Pfam" id="PF00069">
    <property type="entry name" value="Pkinase"/>
    <property type="match status" value="1"/>
</dbReference>
<dbReference type="InterPro" id="IPR000719">
    <property type="entry name" value="Prot_kinase_dom"/>
</dbReference>
<dbReference type="Gene3D" id="3.30.200.20">
    <property type="entry name" value="Phosphorylase Kinase, domain 1"/>
    <property type="match status" value="1"/>
</dbReference>
<dbReference type="EMBL" id="CP035758">
    <property type="protein sequence ID" value="QBD79964.1"/>
    <property type="molecule type" value="Genomic_DNA"/>
</dbReference>
<evidence type="ECO:0000256" key="7">
    <source>
        <dbReference type="SAM" id="MobiDB-lite"/>
    </source>
</evidence>
<evidence type="ECO:0000256" key="5">
    <source>
        <dbReference type="ARBA" id="ARBA00022777"/>
    </source>
</evidence>
<dbReference type="KEGG" id="kbs:EPA93_29865"/>
<dbReference type="PROSITE" id="PS50011">
    <property type="entry name" value="PROTEIN_KINASE_DOM"/>
    <property type="match status" value="1"/>
</dbReference>
<proteinExistence type="predicted"/>
<evidence type="ECO:0000256" key="1">
    <source>
        <dbReference type="ARBA" id="ARBA00012513"/>
    </source>
</evidence>
<keyword evidence="10" id="KW-1185">Reference proteome</keyword>
<evidence type="ECO:0000313" key="9">
    <source>
        <dbReference type="EMBL" id="QBD79964.1"/>
    </source>
</evidence>
<evidence type="ECO:0000256" key="2">
    <source>
        <dbReference type="ARBA" id="ARBA00022527"/>
    </source>
</evidence>
<keyword evidence="6" id="KW-0067">ATP-binding</keyword>
<dbReference type="EC" id="2.7.11.1" evidence="1"/>
<evidence type="ECO:0000256" key="6">
    <source>
        <dbReference type="ARBA" id="ARBA00022840"/>
    </source>
</evidence>
<accession>A0A4P6JWL0</accession>
<dbReference type="Proteomes" id="UP000290365">
    <property type="component" value="Chromosome"/>
</dbReference>
<dbReference type="RefSeq" id="WP_129891030.1">
    <property type="nucleotide sequence ID" value="NZ_CP035758.1"/>
</dbReference>
<keyword evidence="2 9" id="KW-0723">Serine/threonine-protein kinase</keyword>
<dbReference type="FunFam" id="1.10.510.10:FF:000021">
    <property type="entry name" value="Serine/threonine protein kinase"/>
    <property type="match status" value="1"/>
</dbReference>
<dbReference type="PANTHER" id="PTHR43289:SF6">
    <property type="entry name" value="SERINE_THREONINE-PROTEIN KINASE NEKL-3"/>
    <property type="match status" value="1"/>
</dbReference>
<feature type="region of interest" description="Disordered" evidence="7">
    <location>
        <begin position="326"/>
        <end position="362"/>
    </location>
</feature>
<evidence type="ECO:0000313" key="10">
    <source>
        <dbReference type="Proteomes" id="UP000290365"/>
    </source>
</evidence>
<dbReference type="Gene3D" id="1.10.510.10">
    <property type="entry name" value="Transferase(Phosphotransferase) domain 1"/>
    <property type="match status" value="1"/>
</dbReference>
<dbReference type="SUPFAM" id="SSF56112">
    <property type="entry name" value="Protein kinase-like (PK-like)"/>
    <property type="match status" value="1"/>
</dbReference>
<organism evidence="9 10">
    <name type="scientific">Ktedonosporobacter rubrisoli</name>
    <dbReference type="NCBI Taxonomy" id="2509675"/>
    <lineage>
        <taxon>Bacteria</taxon>
        <taxon>Bacillati</taxon>
        <taxon>Chloroflexota</taxon>
        <taxon>Ktedonobacteria</taxon>
        <taxon>Ktedonobacterales</taxon>
        <taxon>Ktedonosporobacteraceae</taxon>
        <taxon>Ktedonosporobacter</taxon>
    </lineage>
</organism>
<dbReference type="OrthoDB" id="9814968at2"/>
<dbReference type="GO" id="GO:0004674">
    <property type="term" value="F:protein serine/threonine kinase activity"/>
    <property type="evidence" value="ECO:0007669"/>
    <property type="project" value="UniProtKB-KW"/>
</dbReference>
<sequence length="362" mass="39412">MVGRVGNERGYTLAICYGGTALVVYSPRSLEVETLNQLEGTLIAGRYEIREHIATGGMASVFKTWDHRVERIVAIKVLRSLDKNDLRAVERFRREARAAAALAHPNAVTIYDFVEEMGQYFLVMEYIQGPTLKQLIGQRRQLQPREAIEVASQVCAVLQVAHGHSFIHRDIKPQNIMLAWSGGPASGGLGDGAAWVKLTDFGIVRVAEDAGLTNSGIVLGTADYLSPEQARGETLTASSDLYSLGVVIFEMLAGRPPFVGPTAVSIAMQHATANPPPLRQFNPTIPPAVEQVVIRALQKEPEDRFNSAAEMQAVLRHCARELMRSKQTTAAPPAPAAYPPHNYMLGTEGSGYNPPSGRGQYP</sequence>
<protein>
    <recommendedName>
        <fullName evidence="1">non-specific serine/threonine protein kinase</fullName>
        <ecNumber evidence="1">2.7.11.1</ecNumber>
    </recommendedName>
</protein>
<dbReference type="SMART" id="SM00220">
    <property type="entry name" value="S_TKc"/>
    <property type="match status" value="1"/>
</dbReference>
<dbReference type="InterPro" id="IPR011009">
    <property type="entry name" value="Kinase-like_dom_sf"/>
</dbReference>
<evidence type="ECO:0000256" key="3">
    <source>
        <dbReference type="ARBA" id="ARBA00022679"/>
    </source>
</evidence>
<evidence type="ECO:0000256" key="4">
    <source>
        <dbReference type="ARBA" id="ARBA00022741"/>
    </source>
</evidence>
<reference evidence="9 10" key="1">
    <citation type="submission" date="2019-01" db="EMBL/GenBank/DDBJ databases">
        <title>Ktedonosporobacter rubrisoli SCAWS-G2.</title>
        <authorList>
            <person name="Huang Y."/>
            <person name="Yan B."/>
        </authorList>
    </citation>
    <scope>NUCLEOTIDE SEQUENCE [LARGE SCALE GENOMIC DNA]</scope>
    <source>
        <strain evidence="9 10">SCAWS-G2</strain>
    </source>
</reference>
<name>A0A4P6JWL0_KTERU</name>
<dbReference type="PANTHER" id="PTHR43289">
    <property type="entry name" value="MITOGEN-ACTIVATED PROTEIN KINASE KINASE KINASE 20-RELATED"/>
    <property type="match status" value="1"/>
</dbReference>
<dbReference type="GO" id="GO:0005524">
    <property type="term" value="F:ATP binding"/>
    <property type="evidence" value="ECO:0007669"/>
    <property type="project" value="UniProtKB-KW"/>
</dbReference>
<dbReference type="AlphaFoldDB" id="A0A4P6JWL0"/>
<gene>
    <name evidence="9" type="ORF">EPA93_29865</name>
</gene>
<dbReference type="InterPro" id="IPR008271">
    <property type="entry name" value="Ser/Thr_kinase_AS"/>
</dbReference>
<evidence type="ECO:0000259" key="8">
    <source>
        <dbReference type="PROSITE" id="PS50011"/>
    </source>
</evidence>
<dbReference type="PROSITE" id="PS00108">
    <property type="entry name" value="PROTEIN_KINASE_ST"/>
    <property type="match status" value="1"/>
</dbReference>
<keyword evidence="3" id="KW-0808">Transferase</keyword>
<dbReference type="CDD" id="cd14014">
    <property type="entry name" value="STKc_PknB_like"/>
    <property type="match status" value="1"/>
</dbReference>